<dbReference type="Pfam" id="PF08787">
    <property type="entry name" value="Alginate_lyase2"/>
    <property type="match status" value="2"/>
</dbReference>
<dbReference type="InterPro" id="IPR008964">
    <property type="entry name" value="Invasin/intimin_cell_adhesion"/>
</dbReference>
<keyword evidence="6" id="KW-1185">Reference proteome</keyword>
<feature type="compositionally biased region" description="Polar residues" evidence="2">
    <location>
        <begin position="957"/>
        <end position="968"/>
    </location>
</feature>
<dbReference type="InterPro" id="IPR008979">
    <property type="entry name" value="Galactose-bd-like_sf"/>
</dbReference>
<dbReference type="Pfam" id="PF00754">
    <property type="entry name" value="F5_F8_type_C"/>
    <property type="match status" value="2"/>
</dbReference>
<protein>
    <submittedName>
        <fullName evidence="5">T9SS type A sorting domain-containing protein</fullName>
    </submittedName>
</protein>
<dbReference type="GO" id="GO:0004553">
    <property type="term" value="F:hydrolase activity, hydrolyzing O-glycosyl compounds"/>
    <property type="evidence" value="ECO:0007669"/>
    <property type="project" value="UniProtKB-ARBA"/>
</dbReference>
<keyword evidence="1 3" id="KW-0732">Signal</keyword>
<feature type="signal peptide" evidence="3">
    <location>
        <begin position="1"/>
        <end position="27"/>
    </location>
</feature>
<dbReference type="SUPFAM" id="SSF49373">
    <property type="entry name" value="Invasin/intimin cell-adhesion fragments"/>
    <property type="match status" value="3"/>
</dbReference>
<dbReference type="SUPFAM" id="SSF51126">
    <property type="entry name" value="Pectin lyase-like"/>
    <property type="match status" value="1"/>
</dbReference>
<dbReference type="Gene3D" id="2.60.40.1080">
    <property type="match status" value="3"/>
</dbReference>
<dbReference type="InterPro" id="IPR013783">
    <property type="entry name" value="Ig-like_fold"/>
</dbReference>
<feature type="chain" id="PRO_5026672113" evidence="3">
    <location>
        <begin position="28"/>
        <end position="1694"/>
    </location>
</feature>
<dbReference type="SMART" id="SM00635">
    <property type="entry name" value="BID_2"/>
    <property type="match status" value="3"/>
</dbReference>
<feature type="compositionally biased region" description="Low complexity" evidence="2">
    <location>
        <begin position="969"/>
        <end position="979"/>
    </location>
</feature>
<dbReference type="NCBIfam" id="TIGR04183">
    <property type="entry name" value="Por_Secre_tail"/>
    <property type="match status" value="1"/>
</dbReference>
<dbReference type="CDD" id="cd14251">
    <property type="entry name" value="PL-6"/>
    <property type="match status" value="1"/>
</dbReference>
<dbReference type="Gene3D" id="2.60.120.200">
    <property type="match status" value="2"/>
</dbReference>
<feature type="domain" description="F5/8 type C" evidence="4">
    <location>
        <begin position="1456"/>
        <end position="1603"/>
    </location>
</feature>
<feature type="domain" description="F5/8 type C" evidence="4">
    <location>
        <begin position="1011"/>
        <end position="1159"/>
    </location>
</feature>
<feature type="region of interest" description="Disordered" evidence="2">
    <location>
        <begin position="1477"/>
        <end position="1500"/>
    </location>
</feature>
<name>A0A6N6MCK3_9FLAO</name>
<feature type="region of interest" description="Disordered" evidence="2">
    <location>
        <begin position="446"/>
        <end position="475"/>
    </location>
</feature>
<reference evidence="5 6" key="1">
    <citation type="submission" date="2019-09" db="EMBL/GenBank/DDBJ databases">
        <authorList>
            <person name="Cao W.R."/>
        </authorList>
    </citation>
    <scope>NUCLEOTIDE SEQUENCE [LARGE SCALE GENOMIC DNA]</scope>
    <source>
        <strain evidence="5 6">B1N29</strain>
    </source>
</reference>
<gene>
    <name evidence="5" type="ORF">F6U93_11150</name>
</gene>
<evidence type="ECO:0000256" key="1">
    <source>
        <dbReference type="ARBA" id="ARBA00022729"/>
    </source>
</evidence>
<evidence type="ECO:0000313" key="6">
    <source>
        <dbReference type="Proteomes" id="UP000441333"/>
    </source>
</evidence>
<evidence type="ECO:0000313" key="5">
    <source>
        <dbReference type="EMBL" id="KAB1067395.1"/>
    </source>
</evidence>
<sequence>MKHFLSKRMGQMALCVMTFLCSLHIFGADYTVSSADEFNELSLSPGDVVTWTNGTYSAEQRINFTANGTASNPIILRAETPGGVVFTGLTNMDISGDYVIIDGFYWNGGAGSNNHIQFRKSSAYANHSTIRNCGFNNLTPSGTDKHRWIVLYGTNNVVENCSFLNKNSPGALVLVELEYNNFNPVGHIIRNNYFFNFIKRDPSTTHSGDSETIRVGTSEFQDKSASVTVEGNYFYKADGENEIITNKSADNTYRNNTFRRCRGSLVMRHGARATVDGNYFLGENVEGTGGIRITDSYHVITNNYIQDVISSGDKWNNGITLVGGSDTSGGITNGYQKVDDIVVAFNTLYNVESPIYYNDRSSYDPTGVLAHNVVYSTGSNIVSGDISGTGQGMTYEGNIFGGTTVGISNSGITEANANFSASGEIFKPSASGAAANAAGGSYASTVNNDVEGRSRPNSNMDAGAHEVSGASGSATFSPHTNSMVGVSVGASFLDASGNASSGDYLSVSSVSDFAAEGESKSVNVSSNVSWTVSDNQSWISVTPSSDSGNGSISITVSENTDTSSRSGTVTVNGSGVSAQTISVSQEGMTSGDVEVSGVDFSTSSISLSEDDTQSLSVTVSPSDATNKGVSYSSNNTSVATVNSSGVVTAQASGNATITVTTDDGSFTDTVSVTVTGGSTGGGSADYPSDLMRNCNQWKITLPNGVEDKTLCEEPSNEFFYVNDDQDAIVFRVPIRSDNGSTPNSNYIRSELRERTADGSKDIYWTTEGSHMIYVKQAITHLPINKSHLVATQIHGNKEDGIDDSMVMRLEDSHLFLSFNGGKLRDNVTIKSDYNLGDVHEVIFLVVDGKHYCYYSEDGNLLNAYNSGNASSYLVKDDGNDYVMDLNYDQTYFKVGNYTQSNPDKEGDDTDDPDNYGEVLVYDFTVQHGEGGGNTDPVDVTGVSLSPSSTSLSVGSTQELSVSVSPSDASNKSVSYSTSDSSVASVSSNGVVTANSEGTATITVTTSDGNYTDTIEVTVAAPSTGDNLALNKSVSGTGTADGENVVANLVDGDLGSRWSVSGFPQSATIDLGSEYTLGSTELVCYSDRAYQYTISVASSENGTYTEVANRSNNSTPGSASSPIIDTFDSIEARFVKITVTGADAYTGSWVSLMELSVFAGEGAPSTIDVTSVTLNPSSISLEQGETEELSVSVSPSDATNKDVSYTSSNTSVATVNSNGVVTGVSEGSATITVTTDDGSYTDTTSVTVNGSQNGNDAPYDIAKFQDYLAQCKLQSPLSGTEATDAAIIGGYSSNTFYVADGDKLAFYQTRDSGGNSQRSELRFLENWYVNDGAQTLHANVNIVEQTCEQLTIMQIHDDANVGSGPNKPLIRIYQSDDRLYAAVKTNAGGVDTEHVDLGATPNGYFDCDITIDSGDMIVEVNGSEVLNEDVSFWNFPSYWKNGVYLQDSGEATVYFNELTLTGGDSEEPIETTNVALEKSVSSSEEQSHNPASNLVDGDDDSRWSAEGYPDWVIVDLGGLFTINSTEVVCYNDRAYQYTIEVSEDGNNYTEIVDRSNNSTGGSNSSPIADNFSEIDARYVRITVSGADDYSGDWVSIEELKVFGYSSSATSKSGISKNGEEAAAALKLWPNPAVNIVNISGAANFDTITIYDQVGKVVLNQAVQGDSVDISSLKSGMYVFRLTGKDQAVTKRIIKN</sequence>
<dbReference type="InterPro" id="IPR014895">
    <property type="entry name" value="Alginate_lyase_2"/>
</dbReference>
<dbReference type="SUPFAM" id="SSF49785">
    <property type="entry name" value="Galactose-binding domain-like"/>
    <property type="match status" value="2"/>
</dbReference>
<dbReference type="EMBL" id="WAAT01000047">
    <property type="protein sequence ID" value="KAB1067395.1"/>
    <property type="molecule type" value="Genomic_DNA"/>
</dbReference>
<dbReference type="InterPro" id="IPR024361">
    <property type="entry name" value="BACON"/>
</dbReference>
<proteinExistence type="predicted"/>
<dbReference type="InterPro" id="IPR003343">
    <property type="entry name" value="Big_2"/>
</dbReference>
<dbReference type="Gene3D" id="2.60.40.10">
    <property type="entry name" value="Immunoglobulins"/>
    <property type="match status" value="1"/>
</dbReference>
<evidence type="ECO:0000259" key="4">
    <source>
        <dbReference type="PROSITE" id="PS50022"/>
    </source>
</evidence>
<dbReference type="InterPro" id="IPR039513">
    <property type="entry name" value="PL-6"/>
</dbReference>
<feature type="region of interest" description="Disordered" evidence="2">
    <location>
        <begin position="926"/>
        <end position="979"/>
    </location>
</feature>
<dbReference type="Proteomes" id="UP000441333">
    <property type="component" value="Unassembled WGS sequence"/>
</dbReference>
<dbReference type="InterPro" id="IPR012334">
    <property type="entry name" value="Pectin_lyas_fold"/>
</dbReference>
<dbReference type="Gene3D" id="2.60.120.260">
    <property type="entry name" value="Galactose-binding domain-like"/>
    <property type="match status" value="2"/>
</dbReference>
<evidence type="ECO:0000256" key="2">
    <source>
        <dbReference type="SAM" id="MobiDB-lite"/>
    </source>
</evidence>
<feature type="compositionally biased region" description="Polar residues" evidence="2">
    <location>
        <begin position="1477"/>
        <end position="1491"/>
    </location>
</feature>
<accession>A0A6N6MCK3</accession>
<comment type="caution">
    <text evidence="5">The sequence shown here is derived from an EMBL/GenBank/DDBJ whole genome shotgun (WGS) entry which is preliminary data.</text>
</comment>
<dbReference type="SUPFAM" id="SSF49899">
    <property type="entry name" value="Concanavalin A-like lectins/glucanases"/>
    <property type="match status" value="2"/>
</dbReference>
<dbReference type="InterPro" id="IPR011050">
    <property type="entry name" value="Pectin_lyase_fold/virulence"/>
</dbReference>
<dbReference type="Pfam" id="PF02368">
    <property type="entry name" value="Big_2"/>
    <property type="match status" value="3"/>
</dbReference>
<feature type="region of interest" description="Disordered" evidence="2">
    <location>
        <begin position="541"/>
        <end position="567"/>
    </location>
</feature>
<dbReference type="GO" id="GO:0005975">
    <property type="term" value="P:carbohydrate metabolic process"/>
    <property type="evidence" value="ECO:0007669"/>
    <property type="project" value="UniProtKB-ARBA"/>
</dbReference>
<dbReference type="InterPro" id="IPR026444">
    <property type="entry name" value="Secre_tail"/>
</dbReference>
<dbReference type="CDD" id="cd14948">
    <property type="entry name" value="BACON"/>
    <property type="match status" value="1"/>
</dbReference>
<dbReference type="PROSITE" id="PS50022">
    <property type="entry name" value="FA58C_3"/>
    <property type="match status" value="2"/>
</dbReference>
<dbReference type="Pfam" id="PF19190">
    <property type="entry name" value="BACON_2"/>
    <property type="match status" value="1"/>
</dbReference>
<dbReference type="Pfam" id="PF14592">
    <property type="entry name" value="Chondroitinas_B"/>
    <property type="match status" value="1"/>
</dbReference>
<dbReference type="InterPro" id="IPR013320">
    <property type="entry name" value="ConA-like_dom_sf"/>
</dbReference>
<feature type="compositionally biased region" description="Low complexity" evidence="2">
    <location>
        <begin position="939"/>
        <end position="956"/>
    </location>
</feature>
<dbReference type="InterPro" id="IPR000421">
    <property type="entry name" value="FA58C"/>
</dbReference>
<dbReference type="Gene3D" id="2.160.20.10">
    <property type="entry name" value="Single-stranded right-handed beta-helix, Pectin lyase-like"/>
    <property type="match status" value="1"/>
</dbReference>
<dbReference type="Pfam" id="PF18962">
    <property type="entry name" value="Por_Secre_tail"/>
    <property type="match status" value="1"/>
</dbReference>
<evidence type="ECO:0000256" key="3">
    <source>
        <dbReference type="SAM" id="SignalP"/>
    </source>
</evidence>
<organism evidence="5 6">
    <name type="scientific">Pseudotamlana haliotis</name>
    <dbReference type="NCBI Taxonomy" id="2614804"/>
    <lineage>
        <taxon>Bacteria</taxon>
        <taxon>Pseudomonadati</taxon>
        <taxon>Bacteroidota</taxon>
        <taxon>Flavobacteriia</taxon>
        <taxon>Flavobacteriales</taxon>
        <taxon>Flavobacteriaceae</taxon>
        <taxon>Pseudotamlana</taxon>
    </lineage>
</organism>
<dbReference type="RefSeq" id="WP_150939813.1">
    <property type="nucleotide sequence ID" value="NZ_WAAT01000047.1"/>
</dbReference>